<organism evidence="8 9">
    <name type="scientific">Skeletonema marinoi</name>
    <dbReference type="NCBI Taxonomy" id="267567"/>
    <lineage>
        <taxon>Eukaryota</taxon>
        <taxon>Sar</taxon>
        <taxon>Stramenopiles</taxon>
        <taxon>Ochrophyta</taxon>
        <taxon>Bacillariophyta</taxon>
        <taxon>Coscinodiscophyceae</taxon>
        <taxon>Thalassiosirophycidae</taxon>
        <taxon>Thalassiosirales</taxon>
        <taxon>Skeletonemataceae</taxon>
        <taxon>Skeletonema</taxon>
        <taxon>Skeletonema marinoi-dohrnii complex</taxon>
    </lineage>
</organism>
<evidence type="ECO:0000256" key="4">
    <source>
        <dbReference type="ARBA" id="ARBA00022989"/>
    </source>
</evidence>
<feature type="transmembrane region" description="Helical" evidence="7">
    <location>
        <begin position="490"/>
        <end position="510"/>
    </location>
</feature>
<feature type="compositionally biased region" description="Gly residues" evidence="6">
    <location>
        <begin position="1"/>
        <end position="10"/>
    </location>
</feature>
<dbReference type="GO" id="GO:0005789">
    <property type="term" value="C:endoplasmic reticulum membrane"/>
    <property type="evidence" value="ECO:0007669"/>
    <property type="project" value="TreeGrafter"/>
</dbReference>
<keyword evidence="9" id="KW-1185">Reference proteome</keyword>
<feature type="compositionally biased region" description="Basic and acidic residues" evidence="6">
    <location>
        <begin position="34"/>
        <end position="43"/>
    </location>
</feature>
<feature type="transmembrane region" description="Helical" evidence="7">
    <location>
        <begin position="517"/>
        <end position="538"/>
    </location>
</feature>
<evidence type="ECO:0000256" key="6">
    <source>
        <dbReference type="SAM" id="MobiDB-lite"/>
    </source>
</evidence>
<keyword evidence="5 7" id="KW-0472">Membrane</keyword>
<evidence type="ECO:0000256" key="2">
    <source>
        <dbReference type="ARBA" id="ARBA00022448"/>
    </source>
</evidence>
<evidence type="ECO:0000313" key="8">
    <source>
        <dbReference type="EMBL" id="KAK1740731.1"/>
    </source>
</evidence>
<dbReference type="GO" id="GO:0000139">
    <property type="term" value="C:Golgi membrane"/>
    <property type="evidence" value="ECO:0007669"/>
    <property type="project" value="TreeGrafter"/>
</dbReference>
<dbReference type="EMBL" id="JATAAI010000015">
    <property type="protein sequence ID" value="KAK1740731.1"/>
    <property type="molecule type" value="Genomic_DNA"/>
</dbReference>
<keyword evidence="3 7" id="KW-0812">Transmembrane</keyword>
<evidence type="ECO:0000256" key="3">
    <source>
        <dbReference type="ARBA" id="ARBA00022692"/>
    </source>
</evidence>
<sequence>MSTDDGGGGDRPAPYQQQKPSIWVSGAGASSHRLSSEGSHRLSDENQVHENTITPPISGQIPSPTGGIHSYLTEDRLRRRPTITTPTRRPRFSLDDADIAAGSDRLIISKCLSEPRPSSTPSTYHDTLRNRTIGRTNVPNIPSLSHGGIYGGSEHDGLLLESSHSVLIEDHSYKGKPLNENITIPPALDDTISSPLINRFVVLGWDLSQHTRQSQFLISAGGTFCFSLLYGYLQELISVDLCNRKLGLFLAAAQFTGYTILSYFFRNLDKGVNVNRGVGVNSAAASGMSFSRRLRRLKNWGRLRDRSAQSSADGAKIVPIELYVGLSVLRAIDLGMTNLAMQYVNYPAKTLMKSTRLVFTMLFGVIITKKRYYNAADYGIVCLMVAGLALFMHADSTSSAVFQPVGIVMLTISLLCDGAISNMSEAIMNKYNVGQDEFIFRLYSIALFFVCIAASANGDLRHGLAYLSTPGTLKEMDEGLAPTWSIQGKILTMVIFSTTGFFGSSCSAAITKSFGALTMSITSTARKATTIFLSFALFPNECTSEHIFGIILFIASLVTKSLRASKRGRRHQHKQHYAPVERDDISHDVANECGGISLAPLPLHLKMRGNHLGHDVV</sequence>
<feature type="region of interest" description="Disordered" evidence="6">
    <location>
        <begin position="1"/>
        <end position="43"/>
    </location>
</feature>
<dbReference type="GO" id="GO:0046964">
    <property type="term" value="F:3'-phosphoadenosine 5'-phosphosulfate transmembrane transporter activity"/>
    <property type="evidence" value="ECO:0007669"/>
    <property type="project" value="TreeGrafter"/>
</dbReference>
<feature type="transmembrane region" description="Helical" evidence="7">
    <location>
        <begin position="245"/>
        <end position="265"/>
    </location>
</feature>
<feature type="transmembrane region" description="Helical" evidence="7">
    <location>
        <begin position="375"/>
        <end position="394"/>
    </location>
</feature>
<feature type="transmembrane region" description="Helical" evidence="7">
    <location>
        <begin position="544"/>
        <end position="562"/>
    </location>
</feature>
<dbReference type="Pfam" id="PF08449">
    <property type="entry name" value="UAA"/>
    <property type="match status" value="1"/>
</dbReference>
<feature type="transmembrane region" description="Helical" evidence="7">
    <location>
        <begin position="440"/>
        <end position="458"/>
    </location>
</feature>
<gene>
    <name evidence="8" type="ORF">QTG54_008826</name>
</gene>
<feature type="transmembrane region" description="Helical" evidence="7">
    <location>
        <begin position="400"/>
        <end position="420"/>
    </location>
</feature>
<feature type="transmembrane region" description="Helical" evidence="7">
    <location>
        <begin position="216"/>
        <end position="233"/>
    </location>
</feature>
<name>A0AAD8Y8I8_9STRA</name>
<dbReference type="Proteomes" id="UP001224775">
    <property type="component" value="Unassembled WGS sequence"/>
</dbReference>
<dbReference type="PANTHER" id="PTHR10778:SF8">
    <property type="entry name" value="ADENOSINE 3'-PHOSPHO 5'-PHOSPHOSULFATE TRANSPORTER 2"/>
    <property type="match status" value="1"/>
</dbReference>
<evidence type="ECO:0000256" key="5">
    <source>
        <dbReference type="ARBA" id="ARBA00023136"/>
    </source>
</evidence>
<dbReference type="InterPro" id="IPR013657">
    <property type="entry name" value="SCL35B1-4/HUT1"/>
</dbReference>
<protein>
    <submittedName>
        <fullName evidence="8">Adenosine 3'-phospho 5'-phosphosulfate transporter</fullName>
    </submittedName>
</protein>
<evidence type="ECO:0000313" key="9">
    <source>
        <dbReference type="Proteomes" id="UP001224775"/>
    </source>
</evidence>
<proteinExistence type="predicted"/>
<dbReference type="AlphaFoldDB" id="A0AAD8Y8I8"/>
<keyword evidence="2" id="KW-0813">Transport</keyword>
<evidence type="ECO:0000256" key="1">
    <source>
        <dbReference type="ARBA" id="ARBA00004141"/>
    </source>
</evidence>
<dbReference type="PANTHER" id="PTHR10778">
    <property type="entry name" value="SOLUTE CARRIER FAMILY 35 MEMBER B"/>
    <property type="match status" value="1"/>
</dbReference>
<comment type="caution">
    <text evidence="8">The sequence shown here is derived from an EMBL/GenBank/DDBJ whole genome shotgun (WGS) entry which is preliminary data.</text>
</comment>
<keyword evidence="4 7" id="KW-1133">Transmembrane helix</keyword>
<accession>A0AAD8Y8I8</accession>
<reference evidence="8" key="1">
    <citation type="submission" date="2023-06" db="EMBL/GenBank/DDBJ databases">
        <title>Survivors Of The Sea: Transcriptome response of Skeletonema marinoi to long-term dormancy.</title>
        <authorList>
            <person name="Pinder M.I.M."/>
            <person name="Kourtchenko O."/>
            <person name="Robertson E.K."/>
            <person name="Larsson T."/>
            <person name="Maumus F."/>
            <person name="Osuna-Cruz C.M."/>
            <person name="Vancaester E."/>
            <person name="Stenow R."/>
            <person name="Vandepoele K."/>
            <person name="Ploug H."/>
            <person name="Bruchert V."/>
            <person name="Godhe A."/>
            <person name="Topel M."/>
        </authorList>
    </citation>
    <scope>NUCLEOTIDE SEQUENCE</scope>
    <source>
        <strain evidence="8">R05AC</strain>
    </source>
</reference>
<evidence type="ECO:0000256" key="7">
    <source>
        <dbReference type="SAM" id="Phobius"/>
    </source>
</evidence>
<comment type="subcellular location">
    <subcellularLocation>
        <location evidence="1">Membrane</location>
        <topology evidence="1">Multi-pass membrane protein</topology>
    </subcellularLocation>
</comment>